<keyword evidence="3" id="KW-1185">Reference proteome</keyword>
<protein>
    <recommendedName>
        <fullName evidence="1">F-box domain-containing protein</fullName>
    </recommendedName>
</protein>
<dbReference type="SUPFAM" id="SSF81383">
    <property type="entry name" value="F-box domain"/>
    <property type="match status" value="1"/>
</dbReference>
<dbReference type="InterPro" id="IPR036047">
    <property type="entry name" value="F-box-like_dom_sf"/>
</dbReference>
<dbReference type="InterPro" id="IPR001810">
    <property type="entry name" value="F-box_dom"/>
</dbReference>
<dbReference type="InterPro" id="IPR050232">
    <property type="entry name" value="FBL13/AtMIF1-like"/>
</dbReference>
<dbReference type="PANTHER" id="PTHR31900">
    <property type="entry name" value="F-BOX/RNI SUPERFAMILY PROTEIN-RELATED"/>
    <property type="match status" value="1"/>
</dbReference>
<dbReference type="Pfam" id="PF00646">
    <property type="entry name" value="F-box"/>
    <property type="match status" value="1"/>
</dbReference>
<dbReference type="SMART" id="SM00579">
    <property type="entry name" value="FBD"/>
    <property type="match status" value="1"/>
</dbReference>
<comment type="caution">
    <text evidence="2">The sequence shown here is derived from an EMBL/GenBank/DDBJ whole genome shotgun (WGS) entry which is preliminary data.</text>
</comment>
<dbReference type="InterPro" id="IPR006566">
    <property type="entry name" value="FBD"/>
</dbReference>
<dbReference type="InterPro" id="IPR055411">
    <property type="entry name" value="LRR_FXL15/At3g58940/PEG3-like"/>
</dbReference>
<dbReference type="SUPFAM" id="SSF52047">
    <property type="entry name" value="RNI-like"/>
    <property type="match status" value="1"/>
</dbReference>
<dbReference type="Gene3D" id="1.20.1280.50">
    <property type="match status" value="1"/>
</dbReference>
<dbReference type="InterPro" id="IPR053781">
    <property type="entry name" value="F-box_AtFBL13-like"/>
</dbReference>
<feature type="domain" description="F-box" evidence="1">
    <location>
        <begin position="44"/>
        <end position="92"/>
    </location>
</feature>
<dbReference type="PROSITE" id="PS50181">
    <property type="entry name" value="FBOX"/>
    <property type="match status" value="1"/>
</dbReference>
<dbReference type="CDD" id="cd22160">
    <property type="entry name" value="F-box_AtFBL13-like"/>
    <property type="match status" value="1"/>
</dbReference>
<reference evidence="3" key="1">
    <citation type="journal article" date="2019" name="Gigascience">
        <title>De novo genome assembly of the endangered Acer yangbiense, a plant species with extremely small populations endemic to Yunnan Province, China.</title>
        <authorList>
            <person name="Yang J."/>
            <person name="Wariss H.M."/>
            <person name="Tao L."/>
            <person name="Zhang R."/>
            <person name="Yun Q."/>
            <person name="Hollingsworth P."/>
            <person name="Dao Z."/>
            <person name="Luo G."/>
            <person name="Guo H."/>
            <person name="Ma Y."/>
            <person name="Sun W."/>
        </authorList>
    </citation>
    <scope>NUCLEOTIDE SEQUENCE [LARGE SCALE GENOMIC DNA]</scope>
    <source>
        <strain evidence="3">cv. br00</strain>
    </source>
</reference>
<sequence>MRQPSESSVNATIWDSTSFYRTPNRKNNPLKRPRSCQNKECQNVDRISNLPDPIIQHILSFLPAADAIKTCILSKRWDSVWTLVPNLIFRRECSCSQEAESFAVFVDKTLMHYCSPKVKKFLVEFEFTECLKAQVDSWVEFAVRLKVEELCLEFHREIADDPDYYYLPNFLYSNIPVEKLSLRFCALSPNKLKQVSWMSLKVLSISYNFVSNEMIKNIFLGCSLLEYLKLNQCYGFDQINTNFSSSLKDLVVDGSWGPEDKFGDFVITIKGPSLLSLTLTGYMRRANYMLLDVSSLVEANIGYRMKSCSHGCRSNWYSAHRSMLHDLLEKLKHVEKLTIGTWCLQVLSISEVKGLSSPTSACKYLTLNKKINKWDLPGIASLLQSSPNLLKLTINLMPSNNFEVFFYHNITSLPIFLSVKLWSFYKYYNFDGEEYWSLYNQRIFKCLVLHLKSVEIVGFDTSCSSLKLVVDQSVQFLLKNAKVLEKMIIHAQRDAINRTWMSVEAQELMELLELTQAFLSYPRASPNAKVMSLFNFWAERQPASIGYSLL</sequence>
<evidence type="ECO:0000313" key="2">
    <source>
        <dbReference type="EMBL" id="KAB5520882.1"/>
    </source>
</evidence>
<name>A0A5N5JP35_9ROSI</name>
<dbReference type="PANTHER" id="PTHR31900:SF32">
    <property type="entry name" value="F-BOX_RNI_FBD-LIKE DOMAIN PROTEIN"/>
    <property type="match status" value="1"/>
</dbReference>
<dbReference type="Proteomes" id="UP000326939">
    <property type="component" value="Chromosome 16"/>
</dbReference>
<dbReference type="InterPro" id="IPR032675">
    <property type="entry name" value="LRR_dom_sf"/>
</dbReference>
<gene>
    <name evidence="2" type="ORF">DKX38_025201</name>
</gene>
<accession>A0A5N5JP35</accession>
<dbReference type="Pfam" id="PF24758">
    <property type="entry name" value="LRR_At5g56370"/>
    <property type="match status" value="1"/>
</dbReference>
<dbReference type="EMBL" id="VDCV01000016">
    <property type="protein sequence ID" value="KAB5520882.1"/>
    <property type="molecule type" value="Genomic_DNA"/>
</dbReference>
<organism evidence="2 3">
    <name type="scientific">Salix brachista</name>
    <dbReference type="NCBI Taxonomy" id="2182728"/>
    <lineage>
        <taxon>Eukaryota</taxon>
        <taxon>Viridiplantae</taxon>
        <taxon>Streptophyta</taxon>
        <taxon>Embryophyta</taxon>
        <taxon>Tracheophyta</taxon>
        <taxon>Spermatophyta</taxon>
        <taxon>Magnoliopsida</taxon>
        <taxon>eudicotyledons</taxon>
        <taxon>Gunneridae</taxon>
        <taxon>Pentapetalae</taxon>
        <taxon>rosids</taxon>
        <taxon>fabids</taxon>
        <taxon>Malpighiales</taxon>
        <taxon>Salicaceae</taxon>
        <taxon>Saliceae</taxon>
        <taxon>Salix</taxon>
    </lineage>
</organism>
<dbReference type="Gene3D" id="3.80.10.10">
    <property type="entry name" value="Ribonuclease Inhibitor"/>
    <property type="match status" value="1"/>
</dbReference>
<dbReference type="AlphaFoldDB" id="A0A5N5JP35"/>
<evidence type="ECO:0000313" key="3">
    <source>
        <dbReference type="Proteomes" id="UP000326939"/>
    </source>
</evidence>
<evidence type="ECO:0000259" key="1">
    <source>
        <dbReference type="PROSITE" id="PS50181"/>
    </source>
</evidence>
<proteinExistence type="predicted"/>